<accession>A0A6B4JJY9</accession>
<gene>
    <name evidence="1" type="ORF">FDG31_02090</name>
</gene>
<comment type="caution">
    <text evidence="1">The sequence shown here is derived from an EMBL/GenBank/DDBJ whole genome shotgun (WGS) entry which is preliminary data.</text>
</comment>
<dbReference type="EMBL" id="SXFB01000001">
    <property type="protein sequence ID" value="NFV24969.1"/>
    <property type="molecule type" value="Genomic_DNA"/>
</dbReference>
<organism evidence="1 2">
    <name type="scientific">Clostridium botulinum</name>
    <dbReference type="NCBI Taxonomy" id="1491"/>
    <lineage>
        <taxon>Bacteria</taxon>
        <taxon>Bacillati</taxon>
        <taxon>Bacillota</taxon>
        <taxon>Clostridia</taxon>
        <taxon>Eubacteriales</taxon>
        <taxon>Clostridiaceae</taxon>
        <taxon>Clostridium</taxon>
    </lineage>
</organism>
<reference evidence="1 2" key="1">
    <citation type="submission" date="2019-04" db="EMBL/GenBank/DDBJ databases">
        <title>Genome sequencing of Clostridium botulinum Groups I-IV and Clostridium butyricum.</title>
        <authorList>
            <person name="Brunt J."/>
            <person name="Van Vliet A.H.M."/>
            <person name="Stringer S.C."/>
            <person name="Carter A.T."/>
            <person name="Peck M.W."/>
        </authorList>
    </citation>
    <scope>NUCLEOTIDE SEQUENCE [LARGE SCALE GENOMIC DNA]</scope>
    <source>
        <strain evidence="1 2">BL81</strain>
    </source>
</reference>
<protein>
    <submittedName>
        <fullName evidence="1">Uncharacterized protein</fullName>
    </submittedName>
</protein>
<evidence type="ECO:0000313" key="1">
    <source>
        <dbReference type="EMBL" id="NFV24969.1"/>
    </source>
</evidence>
<dbReference type="Proteomes" id="UP000486903">
    <property type="component" value="Unassembled WGS sequence"/>
</dbReference>
<dbReference type="RefSeq" id="WP_003370788.1">
    <property type="nucleotide sequence ID" value="NZ_JACBBA010000001.1"/>
</dbReference>
<dbReference type="AlphaFoldDB" id="A0A6B4JJY9"/>
<name>A0A6B4JJY9_CLOBO</name>
<evidence type="ECO:0000313" key="2">
    <source>
        <dbReference type="Proteomes" id="UP000486903"/>
    </source>
</evidence>
<sequence>MTNYLKNEIKKTLFSKRFIIASLIVFLSIIIPLIKTLNIGFSINEFKQFYDGNDAFILARTDNILIIIAPLIATIIYSDSYLIDKQNGSLSHIYEKFSKKKYIQVKCIANCICSGLAIVLPSLIALFIFILLFGFNNTNPNPIAGPFSFINDFSKTLYSLFLILLSFIFNSLFAMLGLGASPWLKNRYLTFLFPFFYYINSAAIFPKIWLQNLNATFLFEPNLVVTELDVILYQIGLLIVGVLLFYLGVIKNHEETFLAT</sequence>
<proteinExistence type="predicted"/>